<proteinExistence type="predicted"/>
<accession>A0ABV7X3P4</accession>
<dbReference type="SUPFAM" id="SSF89447">
    <property type="entry name" value="AbrB/MazE/MraZ-like"/>
    <property type="match status" value="1"/>
</dbReference>
<gene>
    <name evidence="1" type="ORF">ACFOOL_11345</name>
</gene>
<evidence type="ECO:0000313" key="1">
    <source>
        <dbReference type="EMBL" id="MFC3705350.1"/>
    </source>
</evidence>
<dbReference type="EMBL" id="JBHRYD010000010">
    <property type="protein sequence ID" value="MFC3705350.1"/>
    <property type="molecule type" value="Genomic_DNA"/>
</dbReference>
<protein>
    <submittedName>
        <fullName evidence="1">Antitoxin</fullName>
    </submittedName>
</protein>
<evidence type="ECO:0000313" key="2">
    <source>
        <dbReference type="Proteomes" id="UP001595613"/>
    </source>
</evidence>
<sequence>MNEIKKSSLFRAGDSQVIKVPHGFELPGTEITVTREGHRLIIEPTLKANPPKSWAEVLDQMETIDVDWPDVDEGLLPLDDVEL</sequence>
<dbReference type="RefSeq" id="WP_380097156.1">
    <property type="nucleotide sequence ID" value="NZ_JBHRYD010000010.1"/>
</dbReference>
<comment type="caution">
    <text evidence="1">The sequence shown here is derived from an EMBL/GenBank/DDBJ whole genome shotgun (WGS) entry which is preliminary data.</text>
</comment>
<reference evidence="2" key="1">
    <citation type="journal article" date="2019" name="Int. J. Syst. Evol. Microbiol.">
        <title>The Global Catalogue of Microorganisms (GCM) 10K type strain sequencing project: providing services to taxonomists for standard genome sequencing and annotation.</title>
        <authorList>
            <consortium name="The Broad Institute Genomics Platform"/>
            <consortium name="The Broad Institute Genome Sequencing Center for Infectious Disease"/>
            <person name="Wu L."/>
            <person name="Ma J."/>
        </authorList>
    </citation>
    <scope>NUCLEOTIDE SEQUENCE [LARGE SCALE GENOMIC DNA]</scope>
    <source>
        <strain evidence="2">KCTC 42281</strain>
    </source>
</reference>
<organism evidence="1 2">
    <name type="scientific">Devosia honganensis</name>
    <dbReference type="NCBI Taxonomy" id="1610527"/>
    <lineage>
        <taxon>Bacteria</taxon>
        <taxon>Pseudomonadati</taxon>
        <taxon>Pseudomonadota</taxon>
        <taxon>Alphaproteobacteria</taxon>
        <taxon>Hyphomicrobiales</taxon>
        <taxon>Devosiaceae</taxon>
        <taxon>Devosia</taxon>
    </lineage>
</organism>
<dbReference type="InterPro" id="IPR037914">
    <property type="entry name" value="SpoVT-AbrB_sf"/>
</dbReference>
<dbReference type="Gene3D" id="2.10.260.10">
    <property type="match status" value="1"/>
</dbReference>
<dbReference type="Proteomes" id="UP001595613">
    <property type="component" value="Unassembled WGS sequence"/>
</dbReference>
<name>A0ABV7X3P4_9HYPH</name>
<keyword evidence="2" id="KW-1185">Reference proteome</keyword>